<gene>
    <name evidence="2" type="ORF">AVDCRST_MAG04-3380</name>
</gene>
<evidence type="ECO:0000256" key="1">
    <source>
        <dbReference type="SAM" id="MobiDB-lite"/>
    </source>
</evidence>
<feature type="region of interest" description="Disordered" evidence="1">
    <location>
        <begin position="25"/>
        <end position="107"/>
    </location>
</feature>
<feature type="compositionally biased region" description="Low complexity" evidence="1">
    <location>
        <begin position="84"/>
        <end position="93"/>
    </location>
</feature>
<feature type="compositionally biased region" description="Basic residues" evidence="1">
    <location>
        <begin position="74"/>
        <end position="83"/>
    </location>
</feature>
<accession>A0A6J4JBC9</accession>
<dbReference type="EMBL" id="CADCTL010000247">
    <property type="protein sequence ID" value="CAA9275458.1"/>
    <property type="molecule type" value="Genomic_DNA"/>
</dbReference>
<feature type="non-terminal residue" evidence="2">
    <location>
        <position position="119"/>
    </location>
</feature>
<name>A0A6J4JBC9_9PROT</name>
<sequence length="119" mass="13191">APRCPPRPARGFRLGRRHHLVLGPAVLPLGPAGRRRRQGQRPLRPGPRPRLLHPRLRPAWPLQRAGLVGDRPRSPVRARRPAAPRHGAPYRHAFYPPARSRRSGTGCGLRHAMQAAAAV</sequence>
<evidence type="ECO:0000313" key="2">
    <source>
        <dbReference type="EMBL" id="CAA9275458.1"/>
    </source>
</evidence>
<reference evidence="2" key="1">
    <citation type="submission" date="2020-02" db="EMBL/GenBank/DDBJ databases">
        <authorList>
            <person name="Meier V. D."/>
        </authorList>
    </citation>
    <scope>NUCLEOTIDE SEQUENCE</scope>
    <source>
        <strain evidence="2">AVDCRST_MAG04</strain>
    </source>
</reference>
<feature type="non-terminal residue" evidence="2">
    <location>
        <position position="1"/>
    </location>
</feature>
<organism evidence="2">
    <name type="scientific">uncultured Acetobacteraceae bacterium</name>
    <dbReference type="NCBI Taxonomy" id="169975"/>
    <lineage>
        <taxon>Bacteria</taxon>
        <taxon>Pseudomonadati</taxon>
        <taxon>Pseudomonadota</taxon>
        <taxon>Alphaproteobacteria</taxon>
        <taxon>Acetobacterales</taxon>
        <taxon>Acetobacteraceae</taxon>
        <taxon>environmental samples</taxon>
    </lineage>
</organism>
<proteinExistence type="predicted"/>
<protein>
    <submittedName>
        <fullName evidence="2">Mobile element protein</fullName>
    </submittedName>
</protein>
<dbReference type="AlphaFoldDB" id="A0A6J4JBC9"/>